<sequence>MYLRLSLNLLATLTSMPMVFSFPLSELEQIRTLNERQGTPMPWILNGTCIVSTNICTVDWWLSNPPTTANYVCGRYIAPGTITTNPNKACPSDGHVCVYFPFLSSFFVLSRTKPFYGPYFHTD</sequence>
<reference evidence="2" key="2">
    <citation type="submission" date="2023-05" db="EMBL/GenBank/DDBJ databases">
        <authorList>
            <consortium name="Lawrence Berkeley National Laboratory"/>
            <person name="Steindorff A."/>
            <person name="Hensen N."/>
            <person name="Bonometti L."/>
            <person name="Westerberg I."/>
            <person name="Brannstrom I.O."/>
            <person name="Guillou S."/>
            <person name="Cros-Aarteil S."/>
            <person name="Calhoun S."/>
            <person name="Haridas S."/>
            <person name="Kuo A."/>
            <person name="Mondo S."/>
            <person name="Pangilinan J."/>
            <person name="Riley R."/>
            <person name="Labutti K."/>
            <person name="Andreopoulos B."/>
            <person name="Lipzen A."/>
            <person name="Chen C."/>
            <person name="Yanf M."/>
            <person name="Daum C."/>
            <person name="Ng V."/>
            <person name="Clum A."/>
            <person name="Ohm R."/>
            <person name="Martin F."/>
            <person name="Silar P."/>
            <person name="Natvig D."/>
            <person name="Lalanne C."/>
            <person name="Gautier V."/>
            <person name="Ament-Velasquez S.L."/>
            <person name="Kruys A."/>
            <person name="Hutchinson M.I."/>
            <person name="Powell A.J."/>
            <person name="Barry K."/>
            <person name="Miller A.N."/>
            <person name="Grigoriev I.V."/>
            <person name="Debuchy R."/>
            <person name="Gladieux P."/>
            <person name="Thoren M.H."/>
            <person name="Johannesson H."/>
        </authorList>
    </citation>
    <scope>NUCLEOTIDE SEQUENCE</scope>
    <source>
        <strain evidence="2">PSN293</strain>
    </source>
</reference>
<name>A0AAN6XYX1_9PEZI</name>
<dbReference type="EMBL" id="MU858252">
    <property type="protein sequence ID" value="KAK4208246.1"/>
    <property type="molecule type" value="Genomic_DNA"/>
</dbReference>
<evidence type="ECO:0000313" key="3">
    <source>
        <dbReference type="Proteomes" id="UP001301769"/>
    </source>
</evidence>
<organism evidence="2 3">
    <name type="scientific">Rhypophila decipiens</name>
    <dbReference type="NCBI Taxonomy" id="261697"/>
    <lineage>
        <taxon>Eukaryota</taxon>
        <taxon>Fungi</taxon>
        <taxon>Dikarya</taxon>
        <taxon>Ascomycota</taxon>
        <taxon>Pezizomycotina</taxon>
        <taxon>Sordariomycetes</taxon>
        <taxon>Sordariomycetidae</taxon>
        <taxon>Sordariales</taxon>
        <taxon>Naviculisporaceae</taxon>
        <taxon>Rhypophila</taxon>
    </lineage>
</organism>
<comment type="caution">
    <text evidence="2">The sequence shown here is derived from an EMBL/GenBank/DDBJ whole genome shotgun (WGS) entry which is preliminary data.</text>
</comment>
<keyword evidence="3" id="KW-1185">Reference proteome</keyword>
<evidence type="ECO:0000313" key="2">
    <source>
        <dbReference type="EMBL" id="KAK4208246.1"/>
    </source>
</evidence>
<proteinExistence type="predicted"/>
<keyword evidence="1" id="KW-0732">Signal</keyword>
<dbReference type="Proteomes" id="UP001301769">
    <property type="component" value="Unassembled WGS sequence"/>
</dbReference>
<dbReference type="AlphaFoldDB" id="A0AAN6XYX1"/>
<reference evidence="2" key="1">
    <citation type="journal article" date="2023" name="Mol. Phylogenet. Evol.">
        <title>Genome-scale phylogeny and comparative genomics of the fungal order Sordariales.</title>
        <authorList>
            <person name="Hensen N."/>
            <person name="Bonometti L."/>
            <person name="Westerberg I."/>
            <person name="Brannstrom I.O."/>
            <person name="Guillou S."/>
            <person name="Cros-Aarteil S."/>
            <person name="Calhoun S."/>
            <person name="Haridas S."/>
            <person name="Kuo A."/>
            <person name="Mondo S."/>
            <person name="Pangilinan J."/>
            <person name="Riley R."/>
            <person name="LaButti K."/>
            <person name="Andreopoulos B."/>
            <person name="Lipzen A."/>
            <person name="Chen C."/>
            <person name="Yan M."/>
            <person name="Daum C."/>
            <person name="Ng V."/>
            <person name="Clum A."/>
            <person name="Steindorff A."/>
            <person name="Ohm R.A."/>
            <person name="Martin F."/>
            <person name="Silar P."/>
            <person name="Natvig D.O."/>
            <person name="Lalanne C."/>
            <person name="Gautier V."/>
            <person name="Ament-Velasquez S.L."/>
            <person name="Kruys A."/>
            <person name="Hutchinson M.I."/>
            <person name="Powell A.J."/>
            <person name="Barry K."/>
            <person name="Miller A.N."/>
            <person name="Grigoriev I.V."/>
            <person name="Debuchy R."/>
            <person name="Gladieux P."/>
            <person name="Hiltunen Thoren M."/>
            <person name="Johannesson H."/>
        </authorList>
    </citation>
    <scope>NUCLEOTIDE SEQUENCE</scope>
    <source>
        <strain evidence="2">PSN293</strain>
    </source>
</reference>
<gene>
    <name evidence="2" type="ORF">QBC37DRAFT_80348</name>
</gene>
<feature type="signal peptide" evidence="1">
    <location>
        <begin position="1"/>
        <end position="21"/>
    </location>
</feature>
<feature type="chain" id="PRO_5043007320" evidence="1">
    <location>
        <begin position="22"/>
        <end position="123"/>
    </location>
</feature>
<protein>
    <submittedName>
        <fullName evidence="2">Uncharacterized protein</fullName>
    </submittedName>
</protein>
<accession>A0AAN6XYX1</accession>
<evidence type="ECO:0000256" key="1">
    <source>
        <dbReference type="SAM" id="SignalP"/>
    </source>
</evidence>